<dbReference type="InterPro" id="IPR006645">
    <property type="entry name" value="NGN-like_dom"/>
</dbReference>
<dbReference type="Pfam" id="PF02357">
    <property type="entry name" value="NusG"/>
    <property type="match status" value="1"/>
</dbReference>
<gene>
    <name evidence="5 10" type="primary">nusG</name>
    <name evidence="10" type="ORF">GCM10007111_40380</name>
</gene>
<evidence type="ECO:0000259" key="9">
    <source>
        <dbReference type="SMART" id="SM00739"/>
    </source>
</evidence>
<feature type="domain" description="NusG-like N-terminal" evidence="8">
    <location>
        <begin position="19"/>
        <end position="130"/>
    </location>
</feature>
<accession>A0ABQ2DVQ7</accession>
<evidence type="ECO:0000256" key="4">
    <source>
        <dbReference type="ARBA" id="ARBA00023163"/>
    </source>
</evidence>
<evidence type="ECO:0000256" key="6">
    <source>
        <dbReference type="NCBIfam" id="TIGR00922"/>
    </source>
</evidence>
<dbReference type="HAMAP" id="MF_00948">
    <property type="entry name" value="NusG"/>
    <property type="match status" value="1"/>
</dbReference>
<dbReference type="PRINTS" id="PR00338">
    <property type="entry name" value="NUSGTNSCPFCT"/>
</dbReference>
<reference evidence="11" key="1">
    <citation type="journal article" date="2019" name="Int. J. Syst. Evol. Microbiol.">
        <title>The Global Catalogue of Microorganisms (GCM) 10K type strain sequencing project: providing services to taxonomists for standard genome sequencing and annotation.</title>
        <authorList>
            <consortium name="The Broad Institute Genomics Platform"/>
            <consortium name="The Broad Institute Genome Sequencing Center for Infectious Disease"/>
            <person name="Wu L."/>
            <person name="Ma J."/>
        </authorList>
    </citation>
    <scope>NUCLEOTIDE SEQUENCE [LARGE SCALE GENOMIC DNA]</scope>
    <source>
        <strain evidence="11">JCM 30071</strain>
    </source>
</reference>
<sequence>MTNSKREGRTKLDCPNKMEKNWYVVHTYSGYENKVKMNLEKRVQSMGMEDKIFRVIVPEDEETEIKNGKKKVTKKKFFPGYVLTEMVMTDDSWYVVRNTPGVTGFIGSSGGGTKPTPLLPDEVESVLKRMGVDEAVVQFDFELKENVRVTDGPFTDFTGSIENIDTDKQKVKVHVNMFGRETPVELDFSQIEKLS</sequence>
<name>A0ABQ2DVQ7_9BACI</name>
<dbReference type="EMBL" id="BMPN01000010">
    <property type="protein sequence ID" value="GGJ74758.1"/>
    <property type="molecule type" value="Genomic_DNA"/>
</dbReference>
<dbReference type="Pfam" id="PF00467">
    <property type="entry name" value="KOW"/>
    <property type="match status" value="1"/>
</dbReference>
<organism evidence="10 11">
    <name type="scientific">Virgibacillus kapii</name>
    <dbReference type="NCBI Taxonomy" id="1638645"/>
    <lineage>
        <taxon>Bacteria</taxon>
        <taxon>Bacillati</taxon>
        <taxon>Bacillota</taxon>
        <taxon>Bacilli</taxon>
        <taxon>Bacillales</taxon>
        <taxon>Bacillaceae</taxon>
        <taxon>Virgibacillus</taxon>
    </lineage>
</organism>
<dbReference type="InterPro" id="IPR014722">
    <property type="entry name" value="Rib_uL2_dom2"/>
</dbReference>
<dbReference type="InterPro" id="IPR005824">
    <property type="entry name" value="KOW"/>
</dbReference>
<dbReference type="Gene3D" id="3.30.70.940">
    <property type="entry name" value="NusG, N-terminal domain"/>
    <property type="match status" value="1"/>
</dbReference>
<dbReference type="CDD" id="cd09891">
    <property type="entry name" value="NGN_Bact_1"/>
    <property type="match status" value="1"/>
</dbReference>
<dbReference type="InterPro" id="IPR036735">
    <property type="entry name" value="NGN_dom_sf"/>
</dbReference>
<keyword evidence="4 5" id="KW-0804">Transcription</keyword>
<evidence type="ECO:0000256" key="2">
    <source>
        <dbReference type="ARBA" id="ARBA00022814"/>
    </source>
</evidence>
<dbReference type="SMART" id="SM00738">
    <property type="entry name" value="NGN"/>
    <property type="match status" value="1"/>
</dbReference>
<dbReference type="InterPro" id="IPR001062">
    <property type="entry name" value="Transcrpt_antiterm_NusG"/>
</dbReference>
<evidence type="ECO:0000259" key="8">
    <source>
        <dbReference type="SMART" id="SM00738"/>
    </source>
</evidence>
<comment type="caution">
    <text evidence="10">The sequence shown here is derived from an EMBL/GenBank/DDBJ whole genome shotgun (WGS) entry which is preliminary data.</text>
</comment>
<keyword evidence="11" id="KW-1185">Reference proteome</keyword>
<evidence type="ECO:0000256" key="3">
    <source>
        <dbReference type="ARBA" id="ARBA00023015"/>
    </source>
</evidence>
<feature type="domain" description="KOW" evidence="9">
    <location>
        <begin position="140"/>
        <end position="167"/>
    </location>
</feature>
<evidence type="ECO:0000256" key="7">
    <source>
        <dbReference type="RuleBase" id="RU000538"/>
    </source>
</evidence>
<dbReference type="InterPro" id="IPR015869">
    <property type="entry name" value="Transcrpt_antiterm_NusG_bac_CS"/>
</dbReference>
<comment type="function">
    <text evidence="5 7">Participates in transcription elongation, termination and antitermination.</text>
</comment>
<keyword evidence="2 5" id="KW-0889">Transcription antitermination</keyword>
<evidence type="ECO:0000256" key="1">
    <source>
        <dbReference type="ARBA" id="ARBA00022472"/>
    </source>
</evidence>
<evidence type="ECO:0000256" key="5">
    <source>
        <dbReference type="HAMAP-Rule" id="MF_00948"/>
    </source>
</evidence>
<keyword evidence="3 5" id="KW-0805">Transcription regulation</keyword>
<proteinExistence type="inferred from homology"/>
<dbReference type="SMART" id="SM00739">
    <property type="entry name" value="KOW"/>
    <property type="match status" value="1"/>
</dbReference>
<dbReference type="InterPro" id="IPR008991">
    <property type="entry name" value="Translation_prot_SH3-like_sf"/>
</dbReference>
<protein>
    <recommendedName>
        <fullName evidence="5 6">Transcription termination/antitermination protein NusG</fullName>
    </recommendedName>
</protein>
<dbReference type="PANTHER" id="PTHR30265:SF2">
    <property type="entry name" value="TRANSCRIPTION TERMINATION_ANTITERMINATION PROTEIN NUSG"/>
    <property type="match status" value="1"/>
</dbReference>
<evidence type="ECO:0000313" key="11">
    <source>
        <dbReference type="Proteomes" id="UP000634435"/>
    </source>
</evidence>
<dbReference type="SUPFAM" id="SSF82679">
    <property type="entry name" value="N-utilization substance G protein NusG, N-terminal domain"/>
    <property type="match status" value="1"/>
</dbReference>
<dbReference type="NCBIfam" id="TIGR00922">
    <property type="entry name" value="nusG"/>
    <property type="match status" value="1"/>
</dbReference>
<dbReference type="Gene3D" id="2.30.30.30">
    <property type="match status" value="1"/>
</dbReference>
<dbReference type="SUPFAM" id="SSF50104">
    <property type="entry name" value="Translation proteins SH3-like domain"/>
    <property type="match status" value="1"/>
</dbReference>
<comment type="similarity">
    <text evidence="5 7">Belongs to the NusG family.</text>
</comment>
<dbReference type="InterPro" id="IPR043425">
    <property type="entry name" value="NusG-like"/>
</dbReference>
<dbReference type="Proteomes" id="UP000634435">
    <property type="component" value="Unassembled WGS sequence"/>
</dbReference>
<dbReference type="CDD" id="cd06091">
    <property type="entry name" value="KOW_NusG"/>
    <property type="match status" value="1"/>
</dbReference>
<dbReference type="PANTHER" id="PTHR30265">
    <property type="entry name" value="RHO-INTERACTING TRANSCRIPTION TERMINATION FACTOR NUSG"/>
    <property type="match status" value="1"/>
</dbReference>
<keyword evidence="1 5" id="KW-0806">Transcription termination</keyword>
<dbReference type="InterPro" id="IPR047050">
    <property type="entry name" value="NGN"/>
</dbReference>
<evidence type="ECO:0000313" key="10">
    <source>
        <dbReference type="EMBL" id="GGJ74758.1"/>
    </source>
</evidence>
<dbReference type="PROSITE" id="PS01014">
    <property type="entry name" value="NUSG"/>
    <property type="match status" value="1"/>
</dbReference>